<reference evidence="3" key="1">
    <citation type="submission" date="2021-03" db="EMBL/GenBank/DDBJ databases">
        <title>Pengzhenrongella sicca gen. nov., sp. nov., a new member of suborder Micrococcineae isolated from High-Arctic tundra soil.</title>
        <authorList>
            <person name="Peng F."/>
        </authorList>
    </citation>
    <scope>NUCLEOTIDE SEQUENCE</scope>
    <source>
        <strain evidence="3">LRZ-2</strain>
    </source>
</reference>
<dbReference type="InterPro" id="IPR046348">
    <property type="entry name" value="SIS_dom_sf"/>
</dbReference>
<evidence type="ECO:0000259" key="2">
    <source>
        <dbReference type="PROSITE" id="PS51464"/>
    </source>
</evidence>
<dbReference type="Proteomes" id="UP000663937">
    <property type="component" value="Chromosome"/>
</dbReference>
<dbReference type="GO" id="GO:0009401">
    <property type="term" value="P:phosphoenolpyruvate-dependent sugar phosphotransferase system"/>
    <property type="evidence" value="ECO:0007669"/>
    <property type="project" value="TreeGrafter"/>
</dbReference>
<evidence type="ECO:0000313" key="4">
    <source>
        <dbReference type="Proteomes" id="UP000663937"/>
    </source>
</evidence>
<dbReference type="GO" id="GO:0097367">
    <property type="term" value="F:carbohydrate derivative binding"/>
    <property type="evidence" value="ECO:0007669"/>
    <property type="project" value="InterPro"/>
</dbReference>
<dbReference type="InterPro" id="IPR050303">
    <property type="entry name" value="GatZ_KbaZ_carbometab"/>
</dbReference>
<accession>A0A8A4Z9J7</accession>
<dbReference type="CDD" id="cd05008">
    <property type="entry name" value="SIS_GlmS_GlmD_1"/>
    <property type="match status" value="1"/>
</dbReference>
<dbReference type="KEGG" id="psic:J4E96_14630"/>
<keyword evidence="1" id="KW-0677">Repeat</keyword>
<feature type="domain" description="SIS" evidence="2">
    <location>
        <begin position="219"/>
        <end position="367"/>
    </location>
</feature>
<dbReference type="GO" id="GO:0005886">
    <property type="term" value="C:plasma membrane"/>
    <property type="evidence" value="ECO:0007669"/>
    <property type="project" value="TreeGrafter"/>
</dbReference>
<dbReference type="RefSeq" id="WP_227422828.1">
    <property type="nucleotide sequence ID" value="NZ_CP071868.1"/>
</dbReference>
<feature type="domain" description="SIS" evidence="2">
    <location>
        <begin position="50"/>
        <end position="201"/>
    </location>
</feature>
<dbReference type="GO" id="GO:1901135">
    <property type="term" value="P:carbohydrate derivative metabolic process"/>
    <property type="evidence" value="ECO:0007669"/>
    <property type="project" value="InterPro"/>
</dbReference>
<protein>
    <submittedName>
        <fullName evidence="3">SIS domain-containing protein</fullName>
    </submittedName>
</protein>
<sequence>MTTESLGYTDAELAARGAQHTAREIFQQPDLWREVGSTATARQALTRAFLRPLLDRADLRIVLTGAGTSAFAGDVLAPALRRKLQRSVDAISTTAIVSAPLECFAEDRPTLLVSFARSGDSPESVAATELAEECLSEVYHLVVTCNSAGELHRRHSGADRSLVLLMPDLSNDKGFAMTGSFTCMMLATWLTLAGPADGSGLAERLAVSAEQILAVQGPAARALADRQFDRVVYLGSGPLRGLARESALKLLELTAGGVVSYSDSALGFRHGPKAVLDDRTLAIVYLSNDSYTRLYDLDIAAELRESLGSENVIAIAAGGAGAGDSDPWHLEGLDDLPDAALALPFVLSAQLLGLQFSLALGKTPDNPFPSGAVNRVVQGVTIHALPVSAGPGSRALA</sequence>
<name>A0A8A4Z9J7_9MICO</name>
<gene>
    <name evidence="3" type="ORF">J4E96_14630</name>
</gene>
<dbReference type="InterPro" id="IPR035466">
    <property type="entry name" value="GlmS/AgaS_SIS"/>
</dbReference>
<dbReference type="Pfam" id="PF01380">
    <property type="entry name" value="SIS"/>
    <property type="match status" value="1"/>
</dbReference>
<dbReference type="EMBL" id="CP071868">
    <property type="protein sequence ID" value="QTE28590.1"/>
    <property type="molecule type" value="Genomic_DNA"/>
</dbReference>
<dbReference type="Gene3D" id="3.40.50.10490">
    <property type="entry name" value="Glucose-6-phosphate isomerase like protein, domain 1"/>
    <property type="match status" value="2"/>
</dbReference>
<dbReference type="PROSITE" id="PS51464">
    <property type="entry name" value="SIS"/>
    <property type="match status" value="2"/>
</dbReference>
<organism evidence="3 4">
    <name type="scientific">Pengzhenrongella sicca</name>
    <dbReference type="NCBI Taxonomy" id="2819238"/>
    <lineage>
        <taxon>Bacteria</taxon>
        <taxon>Bacillati</taxon>
        <taxon>Actinomycetota</taxon>
        <taxon>Actinomycetes</taxon>
        <taxon>Micrococcales</taxon>
        <taxon>Pengzhenrongella</taxon>
    </lineage>
</organism>
<evidence type="ECO:0000313" key="3">
    <source>
        <dbReference type="EMBL" id="QTE28590.1"/>
    </source>
</evidence>
<evidence type="ECO:0000256" key="1">
    <source>
        <dbReference type="ARBA" id="ARBA00022737"/>
    </source>
</evidence>
<keyword evidence="4" id="KW-1185">Reference proteome</keyword>
<dbReference type="SUPFAM" id="SSF53697">
    <property type="entry name" value="SIS domain"/>
    <property type="match status" value="1"/>
</dbReference>
<dbReference type="PANTHER" id="PTHR32502">
    <property type="entry name" value="N-ACETYLGALACTOSAMINE PERMEASE II COMPONENT-RELATED"/>
    <property type="match status" value="1"/>
</dbReference>
<dbReference type="InterPro" id="IPR001347">
    <property type="entry name" value="SIS_dom"/>
</dbReference>
<proteinExistence type="predicted"/>
<dbReference type="AlphaFoldDB" id="A0A8A4Z9J7"/>
<dbReference type="PANTHER" id="PTHR32502:SF3">
    <property type="entry name" value="D-GALACTOSAMINE-6-PHOSPHATE DEAMINASE AGAS-RELATED"/>
    <property type="match status" value="1"/>
</dbReference>